<sequence length="161" mass="17577">MRSKHQHQEELNLTPFLNLMVILIPYLLLNAVFTQVSVLQVSMPSSGGGAGAQAKPPLVLEVMVFKDRFMVADRQTGPLKTIPVSEKGELDYAALNDYLHGVKTQYPTITEASILLEQDTPYDKLIHTMDAVRIINGKTGKFALFPDVSIGDAPANTGGKP</sequence>
<keyword evidence="5 8" id="KW-1133">Transmembrane helix</keyword>
<comment type="caution">
    <text evidence="9">The sequence shown here is derived from an EMBL/GenBank/DDBJ whole genome shotgun (WGS) entry which is preliminary data.</text>
</comment>
<evidence type="ECO:0000256" key="6">
    <source>
        <dbReference type="ARBA" id="ARBA00023136"/>
    </source>
</evidence>
<name>A0A4Q7YKK1_9GAMM</name>
<proteinExistence type="inferred from homology"/>
<keyword evidence="3" id="KW-1003">Cell membrane</keyword>
<keyword evidence="10" id="KW-1185">Reference proteome</keyword>
<dbReference type="Proteomes" id="UP000292423">
    <property type="component" value="Unassembled WGS sequence"/>
</dbReference>
<dbReference type="GO" id="GO:0005886">
    <property type="term" value="C:plasma membrane"/>
    <property type="evidence" value="ECO:0007669"/>
    <property type="project" value="UniProtKB-SubCell"/>
</dbReference>
<gene>
    <name evidence="9" type="ORF">EV700_2896</name>
</gene>
<protein>
    <submittedName>
        <fullName evidence="9">Biopolymer transport protein ExbD/TolR</fullName>
    </submittedName>
</protein>
<dbReference type="EMBL" id="SHKX01000015">
    <property type="protein sequence ID" value="RZU37029.1"/>
    <property type="molecule type" value="Genomic_DNA"/>
</dbReference>
<evidence type="ECO:0000256" key="3">
    <source>
        <dbReference type="ARBA" id="ARBA00022475"/>
    </source>
</evidence>
<comment type="subcellular location">
    <subcellularLocation>
        <location evidence="1">Cell membrane</location>
        <topology evidence="1">Single-pass membrane protein</topology>
    </subcellularLocation>
    <subcellularLocation>
        <location evidence="7">Cell membrane</location>
        <topology evidence="7">Single-pass type II membrane protein</topology>
    </subcellularLocation>
</comment>
<keyword evidence="7" id="KW-0813">Transport</keyword>
<keyword evidence="6 8" id="KW-0472">Membrane</keyword>
<dbReference type="AlphaFoldDB" id="A0A4Q7YKK1"/>
<evidence type="ECO:0000313" key="10">
    <source>
        <dbReference type="Proteomes" id="UP000292423"/>
    </source>
</evidence>
<evidence type="ECO:0000256" key="8">
    <source>
        <dbReference type="SAM" id="Phobius"/>
    </source>
</evidence>
<accession>A0A4Q7YKK1</accession>
<evidence type="ECO:0000256" key="5">
    <source>
        <dbReference type="ARBA" id="ARBA00022989"/>
    </source>
</evidence>
<evidence type="ECO:0000256" key="1">
    <source>
        <dbReference type="ARBA" id="ARBA00004162"/>
    </source>
</evidence>
<reference evidence="9 10" key="1">
    <citation type="submission" date="2019-02" db="EMBL/GenBank/DDBJ databases">
        <title>Genomic Encyclopedia of Type Strains, Phase IV (KMG-IV): sequencing the most valuable type-strain genomes for metagenomic binning, comparative biology and taxonomic classification.</title>
        <authorList>
            <person name="Goeker M."/>
        </authorList>
    </citation>
    <scope>NUCLEOTIDE SEQUENCE [LARGE SCALE GENOMIC DNA]</scope>
    <source>
        <strain evidence="9 10">DSM 105135</strain>
    </source>
</reference>
<keyword evidence="7" id="KW-0653">Protein transport</keyword>
<dbReference type="GO" id="GO:0015031">
    <property type="term" value="P:protein transport"/>
    <property type="evidence" value="ECO:0007669"/>
    <property type="project" value="UniProtKB-KW"/>
</dbReference>
<dbReference type="InterPro" id="IPR003400">
    <property type="entry name" value="ExbD"/>
</dbReference>
<evidence type="ECO:0000256" key="7">
    <source>
        <dbReference type="RuleBase" id="RU003879"/>
    </source>
</evidence>
<feature type="transmembrane region" description="Helical" evidence="8">
    <location>
        <begin position="12"/>
        <end position="33"/>
    </location>
</feature>
<dbReference type="GO" id="GO:0022857">
    <property type="term" value="F:transmembrane transporter activity"/>
    <property type="evidence" value="ECO:0007669"/>
    <property type="project" value="InterPro"/>
</dbReference>
<keyword evidence="4 7" id="KW-0812">Transmembrane</keyword>
<evidence type="ECO:0000256" key="4">
    <source>
        <dbReference type="ARBA" id="ARBA00022692"/>
    </source>
</evidence>
<comment type="similarity">
    <text evidence="2 7">Belongs to the ExbD/TolR family.</text>
</comment>
<dbReference type="RefSeq" id="WP_130415065.1">
    <property type="nucleotide sequence ID" value="NZ_SHKX01000015.1"/>
</dbReference>
<dbReference type="Pfam" id="PF02472">
    <property type="entry name" value="ExbD"/>
    <property type="match status" value="1"/>
</dbReference>
<evidence type="ECO:0000313" key="9">
    <source>
        <dbReference type="EMBL" id="RZU37029.1"/>
    </source>
</evidence>
<dbReference type="OrthoDB" id="9150865at2"/>
<evidence type="ECO:0000256" key="2">
    <source>
        <dbReference type="ARBA" id="ARBA00005811"/>
    </source>
</evidence>
<organism evidence="9 10">
    <name type="scientific">Fluviicoccus keumensis</name>
    <dbReference type="NCBI Taxonomy" id="1435465"/>
    <lineage>
        <taxon>Bacteria</taxon>
        <taxon>Pseudomonadati</taxon>
        <taxon>Pseudomonadota</taxon>
        <taxon>Gammaproteobacteria</taxon>
        <taxon>Moraxellales</taxon>
        <taxon>Moraxellaceae</taxon>
        <taxon>Fluviicoccus</taxon>
    </lineage>
</organism>